<dbReference type="InterPro" id="IPR036513">
    <property type="entry name" value="STAS_dom_sf"/>
</dbReference>
<dbReference type="AlphaFoldDB" id="A0A931GSK7"/>
<sequence length="110" mass="11940">MTAQVRDGCAVVRLRGELDIANGHDLHRRLGAARRSFGDHLILDLTGLEFMDSHGLSVIINCYKAVSQAGGSLALAAPRPIVRRTLEITGMHRRMTVLGSVEEAIAARHT</sequence>
<reference evidence="4" key="1">
    <citation type="submission" date="2020-11" db="EMBL/GenBank/DDBJ databases">
        <title>Sequencing the genomes of 1000 actinobacteria strains.</title>
        <authorList>
            <person name="Klenk H.-P."/>
        </authorList>
    </citation>
    <scope>NUCLEOTIDE SEQUENCE</scope>
    <source>
        <strain evidence="4">DSM 43175</strain>
    </source>
</reference>
<keyword evidence="5" id="KW-1185">Reference proteome</keyword>
<dbReference type="RefSeq" id="WP_197013314.1">
    <property type="nucleotide sequence ID" value="NZ_BAABES010000001.1"/>
</dbReference>
<evidence type="ECO:0000256" key="2">
    <source>
        <dbReference type="RuleBase" id="RU003749"/>
    </source>
</evidence>
<dbReference type="Gene3D" id="3.30.750.24">
    <property type="entry name" value="STAS domain"/>
    <property type="match status" value="1"/>
</dbReference>
<comment type="caution">
    <text evidence="4">The sequence shown here is derived from an EMBL/GenBank/DDBJ whole genome shotgun (WGS) entry which is preliminary data.</text>
</comment>
<name>A0A931GSK7_9ACTN</name>
<dbReference type="PANTHER" id="PTHR33495:SF2">
    <property type="entry name" value="ANTI-SIGMA FACTOR ANTAGONIST TM_1081-RELATED"/>
    <property type="match status" value="1"/>
</dbReference>
<gene>
    <name evidence="4" type="ORF">IW256_005032</name>
</gene>
<dbReference type="InterPro" id="IPR003658">
    <property type="entry name" value="Anti-sigma_ant"/>
</dbReference>
<dbReference type="Pfam" id="PF01740">
    <property type="entry name" value="STAS"/>
    <property type="match status" value="1"/>
</dbReference>
<comment type="similarity">
    <text evidence="1 2">Belongs to the anti-sigma-factor antagonist family.</text>
</comment>
<accession>A0A931GSK7</accession>
<dbReference type="GO" id="GO:0043856">
    <property type="term" value="F:anti-sigma factor antagonist activity"/>
    <property type="evidence" value="ECO:0007669"/>
    <property type="project" value="InterPro"/>
</dbReference>
<evidence type="ECO:0000256" key="1">
    <source>
        <dbReference type="ARBA" id="ARBA00009013"/>
    </source>
</evidence>
<dbReference type="PROSITE" id="PS50801">
    <property type="entry name" value="STAS"/>
    <property type="match status" value="1"/>
</dbReference>
<proteinExistence type="inferred from homology"/>
<dbReference type="InterPro" id="IPR002645">
    <property type="entry name" value="STAS_dom"/>
</dbReference>
<dbReference type="PANTHER" id="PTHR33495">
    <property type="entry name" value="ANTI-SIGMA FACTOR ANTAGONIST TM_1081-RELATED-RELATED"/>
    <property type="match status" value="1"/>
</dbReference>
<protein>
    <recommendedName>
        <fullName evidence="2">Anti-sigma factor antagonist</fullName>
    </recommendedName>
</protein>
<dbReference type="SUPFAM" id="SSF52091">
    <property type="entry name" value="SpoIIaa-like"/>
    <property type="match status" value="1"/>
</dbReference>
<organism evidence="4 5">
    <name type="scientific">Actinomadura viridis</name>
    <dbReference type="NCBI Taxonomy" id="58110"/>
    <lineage>
        <taxon>Bacteria</taxon>
        <taxon>Bacillati</taxon>
        <taxon>Actinomycetota</taxon>
        <taxon>Actinomycetes</taxon>
        <taxon>Streptosporangiales</taxon>
        <taxon>Thermomonosporaceae</taxon>
        <taxon>Actinomadura</taxon>
    </lineage>
</organism>
<feature type="domain" description="STAS" evidence="3">
    <location>
        <begin position="1"/>
        <end position="108"/>
    </location>
</feature>
<evidence type="ECO:0000313" key="4">
    <source>
        <dbReference type="EMBL" id="MBG6090919.1"/>
    </source>
</evidence>
<dbReference type="CDD" id="cd07043">
    <property type="entry name" value="STAS_anti-anti-sigma_factors"/>
    <property type="match status" value="1"/>
</dbReference>
<evidence type="ECO:0000313" key="5">
    <source>
        <dbReference type="Proteomes" id="UP000614047"/>
    </source>
</evidence>
<dbReference type="Proteomes" id="UP000614047">
    <property type="component" value="Unassembled WGS sequence"/>
</dbReference>
<dbReference type="NCBIfam" id="TIGR00377">
    <property type="entry name" value="ant_ant_sig"/>
    <property type="match status" value="1"/>
</dbReference>
<dbReference type="EMBL" id="JADOUA010000001">
    <property type="protein sequence ID" value="MBG6090919.1"/>
    <property type="molecule type" value="Genomic_DNA"/>
</dbReference>
<evidence type="ECO:0000259" key="3">
    <source>
        <dbReference type="PROSITE" id="PS50801"/>
    </source>
</evidence>